<sequence length="385" mass="42990">MNTNNLDTLFIFPKYKKTIIYFLCAISIFVSNCGTDSEKKNVSVFAKETGASLESYKPRFGRKLPVVAVIGENKYTELSDFIVPYGVLTRARIADVHALADTRGTMNMFPALKFEIENDLADFDGKFPDGADYVIVPAVHNSENPMLIRWIREQTRKGATIVGICDGVWLVSNAGLLNDKRATGHWYSFGKLEEKFPSARWIRNKRYVADRNVITTTGVTASIPISLAIVESIAGREKASNVAKEFGAADWSDDHTSSRFEFETKHYVAAAKNLLFFWNREDVGISVFHGVDEVSLALAADAYARTYRTNVFAISESYGPIRTQSGLSLIPDLQNERGRVLDRTISIRESDTAVNVLKKTLAQIDSLYGNSTSSFVSLQIEYPER</sequence>
<dbReference type="InterPro" id="IPR002818">
    <property type="entry name" value="DJ-1/PfpI"/>
</dbReference>
<dbReference type="Pfam" id="PF01965">
    <property type="entry name" value="DJ-1_PfpI"/>
    <property type="match status" value="1"/>
</dbReference>
<dbReference type="GO" id="GO:0006355">
    <property type="term" value="P:regulation of DNA-templated transcription"/>
    <property type="evidence" value="ECO:0007669"/>
    <property type="project" value="TreeGrafter"/>
</dbReference>
<dbReference type="InterPro" id="IPR029062">
    <property type="entry name" value="Class_I_gatase-like"/>
</dbReference>
<proteinExistence type="predicted"/>
<keyword evidence="4" id="KW-1185">Reference proteome</keyword>
<dbReference type="PANTHER" id="PTHR43130">
    <property type="entry name" value="ARAC-FAMILY TRANSCRIPTIONAL REGULATOR"/>
    <property type="match status" value="1"/>
</dbReference>
<feature type="domain" description="DJ-1/PfpI" evidence="1">
    <location>
        <begin position="69"/>
        <end position="231"/>
    </location>
</feature>
<dbReference type="InterPro" id="IPR052158">
    <property type="entry name" value="INH-QAR"/>
</dbReference>
<dbReference type="Proteomes" id="UP000232122">
    <property type="component" value="Unassembled WGS sequence"/>
</dbReference>
<name>A0A2N0BMR1_9LEPT</name>
<dbReference type="EMBL" id="NPEF02000012">
    <property type="protein sequence ID" value="MDV6236122.1"/>
    <property type="molecule type" value="Genomic_DNA"/>
</dbReference>
<accession>A0A2N0B6E0</accession>
<dbReference type="EMBL" id="NPEF01000171">
    <property type="protein sequence ID" value="PJZ92110.1"/>
    <property type="molecule type" value="Genomic_DNA"/>
</dbReference>
<evidence type="ECO:0000259" key="1">
    <source>
        <dbReference type="Pfam" id="PF01965"/>
    </source>
</evidence>
<dbReference type="SUPFAM" id="SSF52317">
    <property type="entry name" value="Class I glutamine amidotransferase-like"/>
    <property type="match status" value="1"/>
</dbReference>
<gene>
    <name evidence="2" type="ORF">CH379_010860</name>
    <name evidence="3" type="ORF">CH379_14945</name>
</gene>
<accession>A0A2N0BMR1</accession>
<dbReference type="RefSeq" id="WP_100746293.1">
    <property type="nucleotide sequence ID" value="NZ_NPEF02000012.1"/>
</dbReference>
<organism evidence="3">
    <name type="scientific">Leptospira ellisii</name>
    <dbReference type="NCBI Taxonomy" id="2023197"/>
    <lineage>
        <taxon>Bacteria</taxon>
        <taxon>Pseudomonadati</taxon>
        <taxon>Spirochaetota</taxon>
        <taxon>Spirochaetia</taxon>
        <taxon>Leptospirales</taxon>
        <taxon>Leptospiraceae</taxon>
        <taxon>Leptospira</taxon>
    </lineage>
</organism>
<reference evidence="2" key="3">
    <citation type="submission" date="2023-10" db="EMBL/GenBank/DDBJ databases">
        <authorList>
            <person name="Picardeau M."/>
            <person name="Thibeaux R."/>
        </authorList>
    </citation>
    <scope>NUCLEOTIDE SEQUENCE</scope>
    <source>
        <strain evidence="2">ATI7-C-A5</strain>
    </source>
</reference>
<evidence type="ECO:0000313" key="2">
    <source>
        <dbReference type="EMBL" id="MDV6236122.1"/>
    </source>
</evidence>
<dbReference type="PANTHER" id="PTHR43130:SF2">
    <property type="entry name" value="DJ-1_PFPI DOMAIN-CONTAINING PROTEIN"/>
    <property type="match status" value="1"/>
</dbReference>
<comment type="caution">
    <text evidence="3">The sequence shown here is derived from an EMBL/GenBank/DDBJ whole genome shotgun (WGS) entry which is preliminary data.</text>
</comment>
<evidence type="ECO:0000313" key="3">
    <source>
        <dbReference type="EMBL" id="PJZ92110.1"/>
    </source>
</evidence>
<reference evidence="3" key="1">
    <citation type="submission" date="2017-07" db="EMBL/GenBank/DDBJ databases">
        <title>Leptospira spp. isolated from tropical soils.</title>
        <authorList>
            <person name="Thibeaux R."/>
            <person name="Iraola G."/>
            <person name="Ferres I."/>
            <person name="Bierque E."/>
            <person name="Girault D."/>
            <person name="Soupe-Gilbert M.-E."/>
            <person name="Picardeau M."/>
            <person name="Goarant C."/>
        </authorList>
    </citation>
    <scope>NUCLEOTIDE SEQUENCE [LARGE SCALE GENOMIC DNA]</scope>
    <source>
        <strain evidence="3">ATI7-C-A5</strain>
    </source>
</reference>
<reference evidence="2 4" key="2">
    <citation type="journal article" date="2018" name="Microb. Genom.">
        <title>Deciphering the unexplored Leptospira diversity from soils uncovers genomic evolution to virulence.</title>
        <authorList>
            <person name="Thibeaux R."/>
            <person name="Iraola G."/>
            <person name="Ferres I."/>
            <person name="Bierque E."/>
            <person name="Girault D."/>
            <person name="Soupe-Gilbert M.E."/>
            <person name="Picardeau M."/>
            <person name="Goarant C."/>
        </authorList>
    </citation>
    <scope>NUCLEOTIDE SEQUENCE [LARGE SCALE GENOMIC DNA]</scope>
    <source>
        <strain evidence="2 4">ATI7-C-A5</strain>
    </source>
</reference>
<dbReference type="Gene3D" id="3.40.50.880">
    <property type="match status" value="1"/>
</dbReference>
<evidence type="ECO:0000313" key="4">
    <source>
        <dbReference type="Proteomes" id="UP000232122"/>
    </source>
</evidence>
<dbReference type="OrthoDB" id="6382410at2"/>
<protein>
    <submittedName>
        <fullName evidence="2">DJ-1/PfpI family protein</fullName>
    </submittedName>
</protein>
<dbReference type="AlphaFoldDB" id="A0A2N0BMR1"/>